<organism evidence="1 2">
    <name type="scientific">Sparus aurata</name>
    <name type="common">Gilthead sea bream</name>
    <dbReference type="NCBI Taxonomy" id="8175"/>
    <lineage>
        <taxon>Eukaryota</taxon>
        <taxon>Metazoa</taxon>
        <taxon>Chordata</taxon>
        <taxon>Craniata</taxon>
        <taxon>Vertebrata</taxon>
        <taxon>Euteleostomi</taxon>
        <taxon>Actinopterygii</taxon>
        <taxon>Neopterygii</taxon>
        <taxon>Teleostei</taxon>
        <taxon>Neoteleostei</taxon>
        <taxon>Acanthomorphata</taxon>
        <taxon>Eupercaria</taxon>
        <taxon>Spariformes</taxon>
        <taxon>Sparidae</taxon>
        <taxon>Sparus</taxon>
    </lineage>
</organism>
<dbReference type="Proteomes" id="UP000472265">
    <property type="component" value="Chromosome 2"/>
</dbReference>
<protein>
    <submittedName>
        <fullName evidence="1">Uncharacterized protein</fullName>
    </submittedName>
</protein>
<dbReference type="Ensembl" id="ENSSAUT00010010534.1">
    <property type="protein sequence ID" value="ENSSAUP00010009897.1"/>
    <property type="gene ID" value="ENSSAUG00010004857.1"/>
</dbReference>
<reference evidence="1" key="2">
    <citation type="submission" date="2025-08" db="UniProtKB">
        <authorList>
            <consortium name="Ensembl"/>
        </authorList>
    </citation>
    <scope>IDENTIFICATION</scope>
</reference>
<reference evidence="1" key="3">
    <citation type="submission" date="2025-09" db="UniProtKB">
        <authorList>
            <consortium name="Ensembl"/>
        </authorList>
    </citation>
    <scope>IDENTIFICATION</scope>
</reference>
<sequence>MGAALKRLDCSLVVEAQLLLCCTNLYYHHTCLTVSVPVNLKSCNNGEDVCFTNLMHVTLFLWREPCSRAASRTCHAIDTFLYPFLLKEFCFCSL</sequence>
<evidence type="ECO:0000313" key="1">
    <source>
        <dbReference type="Ensembl" id="ENSSAUP00010009897.1"/>
    </source>
</evidence>
<evidence type="ECO:0000313" key="2">
    <source>
        <dbReference type="Proteomes" id="UP000472265"/>
    </source>
</evidence>
<accession>A0A671U837</accession>
<dbReference type="AlphaFoldDB" id="A0A671U837"/>
<keyword evidence="2" id="KW-1185">Reference proteome</keyword>
<name>A0A671U837_SPAAU</name>
<reference evidence="1" key="1">
    <citation type="submission" date="2021-04" db="EMBL/GenBank/DDBJ databases">
        <authorList>
            <consortium name="Wellcome Sanger Institute Data Sharing"/>
        </authorList>
    </citation>
    <scope>NUCLEOTIDE SEQUENCE [LARGE SCALE GENOMIC DNA]</scope>
</reference>
<proteinExistence type="predicted"/>
<dbReference type="InParanoid" id="A0A671U837"/>